<comment type="caution">
    <text evidence="3">The sequence shown here is derived from an EMBL/GenBank/DDBJ whole genome shotgun (WGS) entry which is preliminary data.</text>
</comment>
<evidence type="ECO:0000256" key="2">
    <source>
        <dbReference type="SAM" id="Phobius"/>
    </source>
</evidence>
<dbReference type="AlphaFoldDB" id="A0A0T6LKT1"/>
<dbReference type="EMBL" id="LLZU01000039">
    <property type="protein sequence ID" value="KRV46666.1"/>
    <property type="molecule type" value="Genomic_DNA"/>
</dbReference>
<keyword evidence="4" id="KW-1185">Reference proteome</keyword>
<evidence type="ECO:0008006" key="5">
    <source>
        <dbReference type="Google" id="ProtNLM"/>
    </source>
</evidence>
<feature type="compositionally biased region" description="Gly residues" evidence="1">
    <location>
        <begin position="299"/>
        <end position="317"/>
    </location>
</feature>
<dbReference type="InterPro" id="IPR007404">
    <property type="entry name" value="YdjM-like"/>
</dbReference>
<accession>A0A0T6LKT1</accession>
<gene>
    <name evidence="3" type="ORF">AQ490_12415</name>
</gene>
<evidence type="ECO:0000313" key="3">
    <source>
        <dbReference type="EMBL" id="KRV46666.1"/>
    </source>
</evidence>
<name>A0A0T6LKT1_WENVI</name>
<reference evidence="3 4" key="1">
    <citation type="submission" date="2015-10" db="EMBL/GenBank/DDBJ databases">
        <title>Draft genome sequence of pyrrolomycin-producing Streptomyces vitaminophilus.</title>
        <authorList>
            <person name="Graham D.E."/>
            <person name="Mahan K.M."/>
            <person name="Klingeman D.M."/>
            <person name="Hettich R.L."/>
            <person name="Parry R.J."/>
        </authorList>
    </citation>
    <scope>NUCLEOTIDE SEQUENCE [LARGE SCALE GENOMIC DNA]</scope>
    <source>
        <strain evidence="3 4">ATCC 31673</strain>
    </source>
</reference>
<feature type="transmembrane region" description="Helical" evidence="2">
    <location>
        <begin position="250"/>
        <end position="272"/>
    </location>
</feature>
<proteinExistence type="predicted"/>
<dbReference type="Pfam" id="PF04307">
    <property type="entry name" value="YdjM"/>
    <property type="match status" value="1"/>
</dbReference>
<dbReference type="STRING" id="76728.AQ490_12415"/>
<dbReference type="OrthoDB" id="4156614at2"/>
<sequence>MSWAAHELESYILHGHTKTKVSYLAILLGCFLPDMGTKGTVYGFSIFGYSFKPEHAWDYHRGWPGVGFTHTPMWGVVLALLVLWLFKSREWALGLLIGQWAHALTDCFDSVGVMLFFPFTTQHYSTGMWAYAAQEGRYGDAAAYYGSLGLAWDLFWLAMLLLNWRTLRPSYFFDKVYPADPAWGWMRRRLRMSDRFLVALYHAYFLYGACRIFAWTIWAQTSEDAPMDWTWGGPYWVDKATVDHPSALEFASNTLLGLTGLLVLCWVTWLAVGRRLWWRTPPFTQVEVVGVPAVEAGLPGDGAGPDGGADQDGGAGVEGVVPLAAGEAPGAKAQSAT</sequence>
<dbReference type="eggNOG" id="ENOG5030N8E">
    <property type="taxonomic scope" value="Bacteria"/>
</dbReference>
<keyword evidence="2" id="KW-0812">Transmembrane</keyword>
<feature type="transmembrane region" description="Helical" evidence="2">
    <location>
        <begin position="142"/>
        <end position="162"/>
    </location>
</feature>
<keyword evidence="2" id="KW-0472">Membrane</keyword>
<dbReference type="Proteomes" id="UP000050867">
    <property type="component" value="Unassembled WGS sequence"/>
</dbReference>
<organism evidence="3 4">
    <name type="scientific">Wenjunlia vitaminophila</name>
    <name type="common">Streptomyces vitaminophilus</name>
    <dbReference type="NCBI Taxonomy" id="76728"/>
    <lineage>
        <taxon>Bacteria</taxon>
        <taxon>Bacillati</taxon>
        <taxon>Actinomycetota</taxon>
        <taxon>Actinomycetes</taxon>
        <taxon>Kitasatosporales</taxon>
        <taxon>Streptomycetaceae</taxon>
        <taxon>Wenjunlia</taxon>
    </lineage>
</organism>
<feature type="transmembrane region" description="Helical" evidence="2">
    <location>
        <begin position="21"/>
        <end position="47"/>
    </location>
</feature>
<evidence type="ECO:0000313" key="4">
    <source>
        <dbReference type="Proteomes" id="UP000050867"/>
    </source>
</evidence>
<dbReference type="RefSeq" id="WP_018382382.1">
    <property type="nucleotide sequence ID" value="NZ_LLZU01000039.1"/>
</dbReference>
<evidence type="ECO:0000256" key="1">
    <source>
        <dbReference type="SAM" id="MobiDB-lite"/>
    </source>
</evidence>
<feature type="transmembrane region" description="Helical" evidence="2">
    <location>
        <begin position="67"/>
        <end position="86"/>
    </location>
</feature>
<feature type="region of interest" description="Disordered" evidence="1">
    <location>
        <begin position="297"/>
        <end position="337"/>
    </location>
</feature>
<feature type="transmembrane region" description="Helical" evidence="2">
    <location>
        <begin position="196"/>
        <end position="218"/>
    </location>
</feature>
<keyword evidence="2" id="KW-1133">Transmembrane helix</keyword>
<protein>
    <recommendedName>
        <fullName evidence="5">Metal-dependent hydrolase</fullName>
    </recommendedName>
</protein>